<keyword evidence="3" id="KW-1185">Reference proteome</keyword>
<sequence length="84" mass="8676">MAWKRTAILLSLASLAGCASAEQAALPGGGPGYKVSCSGIQHQLSDCYAKAAKVCPAGYDVVSKDLSATVLNPFQRSMLISCRA</sequence>
<evidence type="ECO:0000313" key="2">
    <source>
        <dbReference type="EMBL" id="MCB8876593.1"/>
    </source>
</evidence>
<accession>A0A963YUL2</accession>
<comment type="caution">
    <text evidence="2">The sequence shown here is derived from an EMBL/GenBank/DDBJ whole genome shotgun (WGS) entry which is preliminary data.</text>
</comment>
<dbReference type="AlphaFoldDB" id="A0A963YUL2"/>
<dbReference type="PROSITE" id="PS51257">
    <property type="entry name" value="PROKAR_LIPOPROTEIN"/>
    <property type="match status" value="1"/>
</dbReference>
<protein>
    <recommendedName>
        <fullName evidence="4">Lipoprotein</fullName>
    </recommendedName>
</protein>
<dbReference type="EMBL" id="JAESVB010000007">
    <property type="protein sequence ID" value="MCB8876593.1"/>
    <property type="molecule type" value="Genomic_DNA"/>
</dbReference>
<dbReference type="RefSeq" id="WP_227322254.1">
    <property type="nucleotide sequence ID" value="NZ_JAESVB010000007.1"/>
</dbReference>
<dbReference type="Proteomes" id="UP000708298">
    <property type="component" value="Unassembled WGS sequence"/>
</dbReference>
<evidence type="ECO:0008006" key="4">
    <source>
        <dbReference type="Google" id="ProtNLM"/>
    </source>
</evidence>
<evidence type="ECO:0000313" key="3">
    <source>
        <dbReference type="Proteomes" id="UP000708298"/>
    </source>
</evidence>
<feature type="chain" id="PRO_5037606697" description="Lipoprotein" evidence="1">
    <location>
        <begin position="22"/>
        <end position="84"/>
    </location>
</feature>
<evidence type="ECO:0000256" key="1">
    <source>
        <dbReference type="SAM" id="SignalP"/>
    </source>
</evidence>
<reference evidence="2" key="2">
    <citation type="submission" date="2021-01" db="EMBL/GenBank/DDBJ databases">
        <authorList>
            <person name="Mieszkin S."/>
            <person name="Pouder E."/>
            <person name="Alain K."/>
        </authorList>
    </citation>
    <scope>NUCLEOTIDE SEQUENCE</scope>
    <source>
        <strain evidence="2">HW T2.11</strain>
    </source>
</reference>
<reference evidence="2" key="1">
    <citation type="journal article" date="2021" name="Microorganisms">
        <title>Acidisoma silvae sp. nov. and Acidisomacellulosilytica sp. nov., Two Acidophilic Bacteria Isolated from Decaying Wood, Hydrolyzing Cellulose and Producing Poly-3-hydroxybutyrate.</title>
        <authorList>
            <person name="Mieszkin S."/>
            <person name="Pouder E."/>
            <person name="Uroz S."/>
            <person name="Simon-Colin C."/>
            <person name="Alain K."/>
        </authorList>
    </citation>
    <scope>NUCLEOTIDE SEQUENCE</scope>
    <source>
        <strain evidence="2">HW T2.11</strain>
    </source>
</reference>
<gene>
    <name evidence="2" type="ORF">ASILVAE211_15480</name>
</gene>
<name>A0A963YUL2_9PROT</name>
<organism evidence="2 3">
    <name type="scientific">Acidisoma silvae</name>
    <dbReference type="NCBI Taxonomy" id="2802396"/>
    <lineage>
        <taxon>Bacteria</taxon>
        <taxon>Pseudomonadati</taxon>
        <taxon>Pseudomonadota</taxon>
        <taxon>Alphaproteobacteria</taxon>
        <taxon>Acetobacterales</taxon>
        <taxon>Acidocellaceae</taxon>
        <taxon>Acidisoma</taxon>
    </lineage>
</organism>
<feature type="signal peptide" evidence="1">
    <location>
        <begin position="1"/>
        <end position="21"/>
    </location>
</feature>
<keyword evidence="1" id="KW-0732">Signal</keyword>
<proteinExistence type="predicted"/>